<organism evidence="2 3">
    <name type="scientific">Scylla paramamosain</name>
    <name type="common">Mud crab</name>
    <dbReference type="NCBI Taxonomy" id="85552"/>
    <lineage>
        <taxon>Eukaryota</taxon>
        <taxon>Metazoa</taxon>
        <taxon>Ecdysozoa</taxon>
        <taxon>Arthropoda</taxon>
        <taxon>Crustacea</taxon>
        <taxon>Multicrustacea</taxon>
        <taxon>Malacostraca</taxon>
        <taxon>Eumalacostraca</taxon>
        <taxon>Eucarida</taxon>
        <taxon>Decapoda</taxon>
        <taxon>Pleocyemata</taxon>
        <taxon>Brachyura</taxon>
        <taxon>Eubrachyura</taxon>
        <taxon>Portunoidea</taxon>
        <taxon>Portunidae</taxon>
        <taxon>Portuninae</taxon>
        <taxon>Scylla</taxon>
    </lineage>
</organism>
<reference evidence="2 3" key="1">
    <citation type="submission" date="2023-03" db="EMBL/GenBank/DDBJ databases">
        <title>High-quality genome of Scylla paramamosain provides insights in environmental adaptation.</title>
        <authorList>
            <person name="Zhang L."/>
        </authorList>
    </citation>
    <scope>NUCLEOTIDE SEQUENCE [LARGE SCALE GENOMIC DNA]</scope>
    <source>
        <strain evidence="2">LZ_2023a</strain>
        <tissue evidence="2">Muscle</tissue>
    </source>
</reference>
<dbReference type="Proteomes" id="UP001487740">
    <property type="component" value="Unassembled WGS sequence"/>
</dbReference>
<feature type="compositionally biased region" description="Polar residues" evidence="1">
    <location>
        <begin position="299"/>
        <end position="310"/>
    </location>
</feature>
<feature type="compositionally biased region" description="Polar residues" evidence="1">
    <location>
        <begin position="249"/>
        <end position="260"/>
    </location>
</feature>
<feature type="region of interest" description="Disordered" evidence="1">
    <location>
        <begin position="78"/>
        <end position="153"/>
    </location>
</feature>
<dbReference type="AlphaFoldDB" id="A0AAW0SFX7"/>
<name>A0AAW0SFX7_SCYPA</name>
<gene>
    <name evidence="2" type="ORF">O3P69_012019</name>
</gene>
<evidence type="ECO:0000313" key="2">
    <source>
        <dbReference type="EMBL" id="KAK8374058.1"/>
    </source>
</evidence>
<feature type="region of interest" description="Disordered" evidence="1">
    <location>
        <begin position="230"/>
        <end position="310"/>
    </location>
</feature>
<keyword evidence="3" id="KW-1185">Reference proteome</keyword>
<evidence type="ECO:0000256" key="1">
    <source>
        <dbReference type="SAM" id="MobiDB-lite"/>
    </source>
</evidence>
<protein>
    <submittedName>
        <fullName evidence="2">Uncharacterized protein</fullName>
    </submittedName>
</protein>
<accession>A0AAW0SFX7</accession>
<comment type="caution">
    <text evidence="2">The sequence shown here is derived from an EMBL/GenBank/DDBJ whole genome shotgun (WGS) entry which is preliminary data.</text>
</comment>
<proteinExistence type="predicted"/>
<feature type="compositionally biased region" description="Basic residues" evidence="1">
    <location>
        <begin position="236"/>
        <end position="245"/>
    </location>
</feature>
<dbReference type="EMBL" id="JARAKH010000679">
    <property type="protein sequence ID" value="KAK8374058.1"/>
    <property type="molecule type" value="Genomic_DNA"/>
</dbReference>
<sequence>MERGGNVTHARPFVRLPPPPAHQDAAAEPPPSIRVGSRDLKAWTACVAAAAGGVPSERGRIATTTQLEWWVKLPKAVTAKHAGQGRESNNRLPPPPPLRSPPTRHRVRCHYYGDDGGTKRRGRVVPSLPQHGRRSGLVEEEWASRRDPPPTSPPTVIVAVIGINQRAHLATTTATTEAPNAVVSRGRGVEQPAAFIVYWKSLDLGETGRDRNNNQRLGCCYYYPSHQSSPPLPNGCRRHKARTSRRAQSEQCGNNQQYPSSAPLLEAGNTNEEDPLLAKERAKQNGADDQTDNRWWGLSRTSQRPPQTQG</sequence>
<feature type="region of interest" description="Disordered" evidence="1">
    <location>
        <begin position="1"/>
        <end position="35"/>
    </location>
</feature>
<evidence type="ECO:0000313" key="3">
    <source>
        <dbReference type="Proteomes" id="UP001487740"/>
    </source>
</evidence>